<sequence>MNSLRMLLLTTAAVSAAGAAIADDNLKVVTSIKPLYSLATAITAGTETETTLLVKGAASPHTYSMAPSEARALQQADVVFWIGPALEHFLDKPLEALGGNAEVVELEEAPGVETLEPREGGAFDAHDHDHEGDVHDDHGADQDHDEHTDHDHDEHADAEHEHAEADHHHDGEVDPHMWLDPMNAKAFAAAMAQTLAENDPANAAIYADNAEKLETRLDDLTAGIQAQIDSVSKKPYVVFHDAYHYFGHRFDVEAAGSITVNPEAPPSAQRIREIHDKLTELGAACVFSEPQFAPKIIDAVIEGTDARTGVLDPLGAGLEDGPDLYFVLMENLAGNLTDCFVAE</sequence>
<name>A0A7W6KLI7_9HYPH</name>
<dbReference type="RefSeq" id="WP_210288007.1">
    <property type="nucleotide sequence ID" value="NZ_JACIDZ010000006.1"/>
</dbReference>
<evidence type="ECO:0000256" key="5">
    <source>
        <dbReference type="ARBA" id="ARBA00022723"/>
    </source>
</evidence>
<gene>
    <name evidence="14" type="ORF">GGR30_002258</name>
</gene>
<protein>
    <recommendedName>
        <fullName evidence="3">High-affinity zinc uptake system protein ZnuA</fullName>
    </recommendedName>
</protein>
<evidence type="ECO:0000256" key="2">
    <source>
        <dbReference type="ARBA" id="ARBA00011028"/>
    </source>
</evidence>
<evidence type="ECO:0000256" key="13">
    <source>
        <dbReference type="SAM" id="SignalP"/>
    </source>
</evidence>
<accession>A0A7W6KLI7</accession>
<keyword evidence="5" id="KW-0479">Metal-binding</keyword>
<dbReference type="PANTHER" id="PTHR42953:SF3">
    <property type="entry name" value="HIGH-AFFINITY ZINC UPTAKE SYSTEM PROTEIN ZNUA"/>
    <property type="match status" value="1"/>
</dbReference>
<keyword evidence="11" id="KW-1015">Disulfide bond</keyword>
<dbReference type="GO" id="GO:0042597">
    <property type="term" value="C:periplasmic space"/>
    <property type="evidence" value="ECO:0007669"/>
    <property type="project" value="UniProtKB-SubCell"/>
</dbReference>
<keyword evidence="4" id="KW-0813">Transport</keyword>
<evidence type="ECO:0000256" key="1">
    <source>
        <dbReference type="ARBA" id="ARBA00004418"/>
    </source>
</evidence>
<evidence type="ECO:0000313" key="15">
    <source>
        <dbReference type="Proteomes" id="UP000530571"/>
    </source>
</evidence>
<evidence type="ECO:0000256" key="11">
    <source>
        <dbReference type="ARBA" id="ARBA00023157"/>
    </source>
</evidence>
<feature type="compositionally biased region" description="Basic and acidic residues" evidence="12">
    <location>
        <begin position="115"/>
        <end position="177"/>
    </location>
</feature>
<evidence type="ECO:0000256" key="4">
    <source>
        <dbReference type="ARBA" id="ARBA00022448"/>
    </source>
</evidence>
<keyword evidence="8" id="KW-0862">Zinc</keyword>
<dbReference type="InterPro" id="IPR035520">
    <property type="entry name" value="ZnuA"/>
</dbReference>
<keyword evidence="6 13" id="KW-0732">Signal</keyword>
<evidence type="ECO:0000256" key="9">
    <source>
        <dbReference type="ARBA" id="ARBA00022906"/>
    </source>
</evidence>
<evidence type="ECO:0000256" key="6">
    <source>
        <dbReference type="ARBA" id="ARBA00022729"/>
    </source>
</evidence>
<keyword evidence="15" id="KW-1185">Reference proteome</keyword>
<comment type="similarity">
    <text evidence="2">Belongs to the bacterial solute-binding protein 9 family.</text>
</comment>
<dbReference type="GO" id="GO:0006829">
    <property type="term" value="P:zinc ion transport"/>
    <property type="evidence" value="ECO:0007669"/>
    <property type="project" value="UniProtKB-KW"/>
</dbReference>
<evidence type="ECO:0000313" key="14">
    <source>
        <dbReference type="EMBL" id="MBB4122329.1"/>
    </source>
</evidence>
<feature type="region of interest" description="Disordered" evidence="12">
    <location>
        <begin position="110"/>
        <end position="177"/>
    </location>
</feature>
<dbReference type="CDD" id="cd01019">
    <property type="entry name" value="ZnuA"/>
    <property type="match status" value="1"/>
</dbReference>
<dbReference type="AlphaFoldDB" id="A0A7W6KLI7"/>
<dbReference type="GO" id="GO:0046872">
    <property type="term" value="F:metal ion binding"/>
    <property type="evidence" value="ECO:0007669"/>
    <property type="project" value="UniProtKB-KW"/>
</dbReference>
<keyword evidence="10" id="KW-0406">Ion transport</keyword>
<feature type="signal peptide" evidence="13">
    <location>
        <begin position="1"/>
        <end position="22"/>
    </location>
</feature>
<evidence type="ECO:0000256" key="12">
    <source>
        <dbReference type="SAM" id="MobiDB-lite"/>
    </source>
</evidence>
<organism evidence="14 15">
    <name type="scientific">Martelella radicis</name>
    <dbReference type="NCBI Taxonomy" id="1397476"/>
    <lineage>
        <taxon>Bacteria</taxon>
        <taxon>Pseudomonadati</taxon>
        <taxon>Pseudomonadota</taxon>
        <taxon>Alphaproteobacteria</taxon>
        <taxon>Hyphomicrobiales</taxon>
        <taxon>Aurantimonadaceae</taxon>
        <taxon>Martelella</taxon>
    </lineage>
</organism>
<evidence type="ECO:0000256" key="10">
    <source>
        <dbReference type="ARBA" id="ARBA00023065"/>
    </source>
</evidence>
<evidence type="ECO:0000256" key="8">
    <source>
        <dbReference type="ARBA" id="ARBA00022833"/>
    </source>
</evidence>
<comment type="subcellular location">
    <subcellularLocation>
        <location evidence="1">Periplasm</location>
    </subcellularLocation>
</comment>
<keyword evidence="7" id="KW-0574">Periplasm</keyword>
<dbReference type="InterPro" id="IPR006127">
    <property type="entry name" value="ZnuA-like"/>
</dbReference>
<evidence type="ECO:0000256" key="3">
    <source>
        <dbReference type="ARBA" id="ARBA00015915"/>
    </source>
</evidence>
<dbReference type="SUPFAM" id="SSF53807">
    <property type="entry name" value="Helical backbone' metal receptor"/>
    <property type="match status" value="1"/>
</dbReference>
<dbReference type="InterPro" id="IPR050492">
    <property type="entry name" value="Bact_metal-bind_prot9"/>
</dbReference>
<reference evidence="14 15" key="1">
    <citation type="submission" date="2020-08" db="EMBL/GenBank/DDBJ databases">
        <title>Genomic Encyclopedia of Type Strains, Phase IV (KMG-IV): sequencing the most valuable type-strain genomes for metagenomic binning, comparative biology and taxonomic classification.</title>
        <authorList>
            <person name="Goeker M."/>
        </authorList>
    </citation>
    <scope>NUCLEOTIDE SEQUENCE [LARGE SCALE GENOMIC DNA]</scope>
    <source>
        <strain evidence="14 15">DSM 28101</strain>
    </source>
</reference>
<proteinExistence type="inferred from homology"/>
<dbReference type="Proteomes" id="UP000530571">
    <property type="component" value="Unassembled WGS sequence"/>
</dbReference>
<dbReference type="Pfam" id="PF01297">
    <property type="entry name" value="ZnuA"/>
    <property type="match status" value="1"/>
</dbReference>
<keyword evidence="9" id="KW-0864">Zinc transport</keyword>
<comment type="caution">
    <text evidence="14">The sequence shown here is derived from an EMBL/GenBank/DDBJ whole genome shotgun (WGS) entry which is preliminary data.</text>
</comment>
<evidence type="ECO:0000256" key="7">
    <source>
        <dbReference type="ARBA" id="ARBA00022764"/>
    </source>
</evidence>
<dbReference type="EMBL" id="JACIDZ010000006">
    <property type="protein sequence ID" value="MBB4122329.1"/>
    <property type="molecule type" value="Genomic_DNA"/>
</dbReference>
<dbReference type="Gene3D" id="3.40.50.1980">
    <property type="entry name" value="Nitrogenase molybdenum iron protein domain"/>
    <property type="match status" value="3"/>
</dbReference>
<feature type="chain" id="PRO_5031082956" description="High-affinity zinc uptake system protein ZnuA" evidence="13">
    <location>
        <begin position="23"/>
        <end position="343"/>
    </location>
</feature>
<dbReference type="PANTHER" id="PTHR42953">
    <property type="entry name" value="HIGH-AFFINITY ZINC UPTAKE SYSTEM PROTEIN ZNUA-RELATED"/>
    <property type="match status" value="1"/>
</dbReference>